<sequence length="353" mass="37320">MRKHLVRAMLLGLSVAVGTGAYGPAEAASHHKAKKHPATVAAKAPAKATKTAKAEKSSKLARSTKTGAKLALAGSAAVVTHHAIRHASAAPDDLGAARRLAVQSSAAMVLDQSSGEVIYQKNASSIMPIASISKLMTAMVVLDSKPDMSAPITIAANDVDTLRNSRSRLPVGTVLTREHAMLLALMSSENRAAHALARSYPGGLRAFVDAMNRKARSLGMNETHFEDPTGLTSNNVSTAADLAKMVAAAHNYSQIRDFTTTSGATVEIHGRVEEFHNTNALIRNHNSAWDIGLSKTGYIQEAGKCLVMQARVAEKPVVIVLLDSAGAMTRIGDAQRIKHWMESASLGRRSSPV</sequence>
<evidence type="ECO:0000259" key="3">
    <source>
        <dbReference type="Pfam" id="PF00768"/>
    </source>
</evidence>
<evidence type="ECO:0000256" key="1">
    <source>
        <dbReference type="SAM" id="MobiDB-lite"/>
    </source>
</evidence>
<evidence type="ECO:0000256" key="2">
    <source>
        <dbReference type="SAM" id="SignalP"/>
    </source>
</evidence>
<dbReference type="KEGG" id="aiq:Azoinq_10525"/>
<dbReference type="PANTHER" id="PTHR21581:SF26">
    <property type="entry name" value="D-ALANYL-D-ALANINE ENDOPEPTIDASE"/>
    <property type="match status" value="1"/>
</dbReference>
<dbReference type="EMBL" id="CP064782">
    <property type="protein sequence ID" value="QWT48295.1"/>
    <property type="molecule type" value="Genomic_DNA"/>
</dbReference>
<feature type="domain" description="Peptidase S11 D-alanyl-D-alanine carboxypeptidase A N-terminal" evidence="3">
    <location>
        <begin position="99"/>
        <end position="324"/>
    </location>
</feature>
<name>A0A975SL28_9RHOO</name>
<keyword evidence="4" id="KW-0378">Hydrolase</keyword>
<feature type="chain" id="PRO_5036686345" evidence="2">
    <location>
        <begin position="28"/>
        <end position="353"/>
    </location>
</feature>
<gene>
    <name evidence="4" type="ORF">Azoinq_10525</name>
</gene>
<dbReference type="PANTHER" id="PTHR21581">
    <property type="entry name" value="D-ALANYL-D-ALANINE CARBOXYPEPTIDASE"/>
    <property type="match status" value="1"/>
</dbReference>
<dbReference type="Proteomes" id="UP000683428">
    <property type="component" value="Chromosome"/>
</dbReference>
<keyword evidence="2" id="KW-0732">Signal</keyword>
<feature type="compositionally biased region" description="Low complexity" evidence="1">
    <location>
        <begin position="38"/>
        <end position="51"/>
    </location>
</feature>
<dbReference type="GO" id="GO:0006508">
    <property type="term" value="P:proteolysis"/>
    <property type="evidence" value="ECO:0007669"/>
    <property type="project" value="InterPro"/>
</dbReference>
<dbReference type="Pfam" id="PF00768">
    <property type="entry name" value="Peptidase_S11"/>
    <property type="match status" value="1"/>
</dbReference>
<dbReference type="InterPro" id="IPR001967">
    <property type="entry name" value="Peptidase_S11_N"/>
</dbReference>
<dbReference type="GO" id="GO:0009002">
    <property type="term" value="F:serine-type D-Ala-D-Ala carboxypeptidase activity"/>
    <property type="evidence" value="ECO:0007669"/>
    <property type="project" value="InterPro"/>
</dbReference>
<keyword evidence="5" id="KW-1185">Reference proteome</keyword>
<evidence type="ECO:0000313" key="5">
    <source>
        <dbReference type="Proteomes" id="UP000683428"/>
    </source>
</evidence>
<organism evidence="4 5">
    <name type="scientific">Azospira inquinata</name>
    <dbReference type="NCBI Taxonomy" id="2785627"/>
    <lineage>
        <taxon>Bacteria</taxon>
        <taxon>Pseudomonadati</taxon>
        <taxon>Pseudomonadota</taxon>
        <taxon>Betaproteobacteria</taxon>
        <taxon>Rhodocyclales</taxon>
        <taxon>Rhodocyclaceae</taxon>
        <taxon>Azospira</taxon>
    </lineage>
</organism>
<proteinExistence type="predicted"/>
<evidence type="ECO:0000313" key="4">
    <source>
        <dbReference type="EMBL" id="QWT48295.1"/>
    </source>
</evidence>
<feature type="signal peptide" evidence="2">
    <location>
        <begin position="1"/>
        <end position="27"/>
    </location>
</feature>
<dbReference type="RefSeq" id="WP_216129298.1">
    <property type="nucleotide sequence ID" value="NZ_CP064782.1"/>
</dbReference>
<protein>
    <submittedName>
        <fullName evidence="4">Serine hydrolase</fullName>
    </submittedName>
</protein>
<accession>A0A975SL28</accession>
<feature type="region of interest" description="Disordered" evidence="1">
    <location>
        <begin position="28"/>
        <end position="60"/>
    </location>
</feature>
<dbReference type="AlphaFoldDB" id="A0A975SL28"/>
<reference evidence="4" key="1">
    <citation type="submission" date="2020-11" db="EMBL/GenBank/DDBJ databases">
        <title>Azospira inquinata sp. nov.</title>
        <authorList>
            <person name="Moe W.M."/>
            <person name="Mikes M.C."/>
        </authorList>
    </citation>
    <scope>NUCLEOTIDE SEQUENCE</scope>
    <source>
        <strain evidence="4">Azo-3</strain>
    </source>
</reference>